<reference evidence="3 4" key="1">
    <citation type="submission" date="2019-03" db="EMBL/GenBank/DDBJ databases">
        <title>Genomic Encyclopedia of Type Strains, Phase IV (KMG-IV): sequencing the most valuable type-strain genomes for metagenomic binning, comparative biology and taxonomic classification.</title>
        <authorList>
            <person name="Goeker M."/>
        </authorList>
    </citation>
    <scope>NUCLEOTIDE SEQUENCE [LARGE SCALE GENOMIC DNA]</scope>
    <source>
        <strain evidence="3 4">DSM 24455</strain>
    </source>
</reference>
<dbReference type="Pfam" id="PF10960">
    <property type="entry name" value="Holin_BhlA"/>
    <property type="match status" value="1"/>
</dbReference>
<evidence type="ECO:0000313" key="3">
    <source>
        <dbReference type="EMBL" id="TDT63435.1"/>
    </source>
</evidence>
<keyword evidence="1" id="KW-0175">Coiled coil</keyword>
<dbReference type="EMBL" id="SOAZ01000002">
    <property type="protein sequence ID" value="TDT63435.1"/>
    <property type="molecule type" value="Genomic_DNA"/>
</dbReference>
<gene>
    <name evidence="3" type="ORF">EDD71_102197</name>
</gene>
<keyword evidence="2" id="KW-1133">Transmembrane helix</keyword>
<keyword evidence="2" id="KW-0812">Transmembrane</keyword>
<keyword evidence="2" id="KW-0472">Membrane</keyword>
<keyword evidence="4" id="KW-1185">Reference proteome</keyword>
<accession>A0A4V3ETP2</accession>
<organism evidence="3 4">
    <name type="scientific">Fonticella tunisiensis</name>
    <dbReference type="NCBI Taxonomy" id="1096341"/>
    <lineage>
        <taxon>Bacteria</taxon>
        <taxon>Bacillati</taxon>
        <taxon>Bacillota</taxon>
        <taxon>Clostridia</taxon>
        <taxon>Eubacteriales</taxon>
        <taxon>Clostridiaceae</taxon>
        <taxon>Fonticella</taxon>
    </lineage>
</organism>
<feature type="coiled-coil region" evidence="1">
    <location>
        <begin position="34"/>
        <end position="61"/>
    </location>
</feature>
<evidence type="ECO:0000313" key="4">
    <source>
        <dbReference type="Proteomes" id="UP000295325"/>
    </source>
</evidence>
<dbReference type="InterPro" id="IPR024405">
    <property type="entry name" value="Phage_BhlA/UviB"/>
</dbReference>
<evidence type="ECO:0000256" key="2">
    <source>
        <dbReference type="SAM" id="Phobius"/>
    </source>
</evidence>
<sequence length="65" mass="7641">MESEVIKLAMSQGLWAVLFVVLLFYVLKENSKRESELRAIIDKLTDKFEDIKKEVEEIKIRITGR</sequence>
<name>A0A4V3ETP2_9CLOT</name>
<dbReference type="AlphaFoldDB" id="A0A4V3ETP2"/>
<evidence type="ECO:0000256" key="1">
    <source>
        <dbReference type="SAM" id="Coils"/>
    </source>
</evidence>
<feature type="transmembrane region" description="Helical" evidence="2">
    <location>
        <begin position="6"/>
        <end position="27"/>
    </location>
</feature>
<protein>
    <submittedName>
        <fullName evidence="3">BhlA-like holin</fullName>
    </submittedName>
</protein>
<dbReference type="Proteomes" id="UP000295325">
    <property type="component" value="Unassembled WGS sequence"/>
</dbReference>
<proteinExistence type="predicted"/>
<dbReference type="RefSeq" id="WP_133627082.1">
    <property type="nucleotide sequence ID" value="NZ_SOAZ01000002.1"/>
</dbReference>
<comment type="caution">
    <text evidence="3">The sequence shown here is derived from an EMBL/GenBank/DDBJ whole genome shotgun (WGS) entry which is preliminary data.</text>
</comment>